<dbReference type="AlphaFoldDB" id="A0A017T9J4"/>
<keyword evidence="5" id="KW-1185">Reference proteome</keyword>
<feature type="signal peptide" evidence="2">
    <location>
        <begin position="1"/>
        <end position="22"/>
    </location>
</feature>
<organism evidence="4 5">
    <name type="scientific">Chondromyces apiculatus DSM 436</name>
    <dbReference type="NCBI Taxonomy" id="1192034"/>
    <lineage>
        <taxon>Bacteria</taxon>
        <taxon>Pseudomonadati</taxon>
        <taxon>Myxococcota</taxon>
        <taxon>Polyangia</taxon>
        <taxon>Polyangiales</taxon>
        <taxon>Polyangiaceae</taxon>
        <taxon>Chondromyces</taxon>
    </lineage>
</organism>
<evidence type="ECO:0000259" key="3">
    <source>
        <dbReference type="Pfam" id="PF00156"/>
    </source>
</evidence>
<evidence type="ECO:0000256" key="1">
    <source>
        <dbReference type="ARBA" id="ARBA00008007"/>
    </source>
</evidence>
<evidence type="ECO:0000313" key="5">
    <source>
        <dbReference type="Proteomes" id="UP000019678"/>
    </source>
</evidence>
<dbReference type="eggNOG" id="COG1040">
    <property type="taxonomic scope" value="Bacteria"/>
</dbReference>
<evidence type="ECO:0000313" key="4">
    <source>
        <dbReference type="EMBL" id="EYF05914.1"/>
    </source>
</evidence>
<dbReference type="STRING" id="1192034.CAP_2916"/>
<dbReference type="InterPro" id="IPR051910">
    <property type="entry name" value="ComF/GntX_DNA_util-trans"/>
</dbReference>
<dbReference type="PANTHER" id="PTHR47505">
    <property type="entry name" value="DNA UTILIZATION PROTEIN YHGH"/>
    <property type="match status" value="1"/>
</dbReference>
<protein>
    <submittedName>
        <fullName evidence="4">Competence protein F, phosphoribosyltransferase domain protein</fullName>
    </submittedName>
</protein>
<dbReference type="GO" id="GO:0016757">
    <property type="term" value="F:glycosyltransferase activity"/>
    <property type="evidence" value="ECO:0007669"/>
    <property type="project" value="UniProtKB-KW"/>
</dbReference>
<dbReference type="Proteomes" id="UP000019678">
    <property type="component" value="Unassembled WGS sequence"/>
</dbReference>
<dbReference type="CDD" id="cd06223">
    <property type="entry name" value="PRTases_typeI"/>
    <property type="match status" value="1"/>
</dbReference>
<dbReference type="EMBL" id="ASRX01000020">
    <property type="protein sequence ID" value="EYF05914.1"/>
    <property type="molecule type" value="Genomic_DNA"/>
</dbReference>
<evidence type="ECO:0000256" key="2">
    <source>
        <dbReference type="SAM" id="SignalP"/>
    </source>
</evidence>
<keyword evidence="4" id="KW-0328">Glycosyltransferase</keyword>
<dbReference type="RefSeq" id="WP_063748694.1">
    <property type="nucleotide sequence ID" value="NZ_ASRX01000020.1"/>
</dbReference>
<gene>
    <name evidence="4" type="ORF">CAP_2916</name>
</gene>
<proteinExistence type="inferred from homology"/>
<keyword evidence="2" id="KW-0732">Signal</keyword>
<dbReference type="SUPFAM" id="SSF53271">
    <property type="entry name" value="PRTase-like"/>
    <property type="match status" value="1"/>
</dbReference>
<dbReference type="InterPro" id="IPR000836">
    <property type="entry name" value="PRTase_dom"/>
</dbReference>
<name>A0A017T9J4_9BACT</name>
<dbReference type="Gene3D" id="3.40.50.2020">
    <property type="match status" value="1"/>
</dbReference>
<dbReference type="InterPro" id="IPR029057">
    <property type="entry name" value="PRTase-like"/>
</dbReference>
<dbReference type="PANTHER" id="PTHR47505:SF1">
    <property type="entry name" value="DNA UTILIZATION PROTEIN YHGH"/>
    <property type="match status" value="1"/>
</dbReference>
<comment type="similarity">
    <text evidence="1">Belongs to the ComF/GntX family.</text>
</comment>
<keyword evidence="4" id="KW-0808">Transferase</keyword>
<comment type="caution">
    <text evidence="4">The sequence shown here is derived from an EMBL/GenBank/DDBJ whole genome shotgun (WGS) entry which is preliminary data.</text>
</comment>
<dbReference type="Pfam" id="PF00156">
    <property type="entry name" value="Pribosyltran"/>
    <property type="match status" value="1"/>
</dbReference>
<feature type="domain" description="Phosphoribosyltransferase" evidence="3">
    <location>
        <begin position="202"/>
        <end position="247"/>
    </location>
</feature>
<reference evidence="4 5" key="1">
    <citation type="submission" date="2013-05" db="EMBL/GenBank/DDBJ databases">
        <title>Genome assembly of Chondromyces apiculatus DSM 436.</title>
        <authorList>
            <person name="Sharma G."/>
            <person name="Khatri I."/>
            <person name="Kaur C."/>
            <person name="Mayilraj S."/>
            <person name="Subramanian S."/>
        </authorList>
    </citation>
    <scope>NUCLEOTIDE SEQUENCE [LARGE SCALE GENOMIC DNA]</scope>
    <source>
        <strain evidence="4 5">DSM 436</strain>
    </source>
</reference>
<feature type="chain" id="PRO_5001497012" evidence="2">
    <location>
        <begin position="23"/>
        <end position="269"/>
    </location>
</feature>
<accession>A0A017T9J4</accession>
<sequence>MPLVLRALSTRALALQPLAVRALSTCALTVQPPDLRALAIGALSPPACAACDAPVPARADLCTACAATVRRDTPTPPRCPDHPPLIAHALFQGAVARVIRRFKYTSRPDLARPLGRMLLQAARDACVHADLVLPVPLHPGRLAERGYNQAALLAAEIASPLRIPLLARGLARLRPTPHQARLARLDRFSNVSDAFRARWPARIQGRAVLLVDDVATTGATLAACASALHRAGATAVTALVIARAHEEATLDLPIPPGPNDLRSSLNRIP</sequence>